<proteinExistence type="predicted"/>
<evidence type="ECO:0000313" key="1">
    <source>
        <dbReference type="EMBL" id="CDY63836.1"/>
    </source>
</evidence>
<protein>
    <submittedName>
        <fullName evidence="1">BnaA10g28750D protein</fullName>
    </submittedName>
</protein>
<dbReference type="Proteomes" id="UP000028999">
    <property type="component" value="Unassembled WGS sequence"/>
</dbReference>
<gene>
    <name evidence="1" type="primary">BnaA10g28750D</name>
    <name evidence="1" type="ORF">GSBRNA2T00039666001</name>
</gene>
<accession>A0A078JFJ4</accession>
<sequence length="23" mass="2629">MNAYLLDQPANESYKSLQTLTDL</sequence>
<dbReference type="PaxDb" id="3708-A0A078JFJ4"/>
<evidence type="ECO:0000313" key="2">
    <source>
        <dbReference type="Proteomes" id="UP000028999"/>
    </source>
</evidence>
<name>A0A078JFJ4_BRANA</name>
<dbReference type="Gramene" id="CDY63836">
    <property type="protein sequence ID" value="CDY63836"/>
    <property type="gene ID" value="GSBRNA2T00039666001"/>
</dbReference>
<dbReference type="AlphaFoldDB" id="A0A078JFJ4"/>
<reference evidence="1 2" key="1">
    <citation type="journal article" date="2014" name="Science">
        <title>Plant genetics. Early allopolyploid evolution in the post-Neolithic Brassica napus oilseed genome.</title>
        <authorList>
            <person name="Chalhoub B."/>
            <person name="Denoeud F."/>
            <person name="Liu S."/>
            <person name="Parkin I.A."/>
            <person name="Tang H."/>
            <person name="Wang X."/>
            <person name="Chiquet J."/>
            <person name="Belcram H."/>
            <person name="Tong C."/>
            <person name="Samans B."/>
            <person name="Correa M."/>
            <person name="Da Silva C."/>
            <person name="Just J."/>
            <person name="Falentin C."/>
            <person name="Koh C.S."/>
            <person name="Le Clainche I."/>
            <person name="Bernard M."/>
            <person name="Bento P."/>
            <person name="Noel B."/>
            <person name="Labadie K."/>
            <person name="Alberti A."/>
            <person name="Charles M."/>
            <person name="Arnaud D."/>
            <person name="Guo H."/>
            <person name="Daviaud C."/>
            <person name="Alamery S."/>
            <person name="Jabbari K."/>
            <person name="Zhao M."/>
            <person name="Edger P.P."/>
            <person name="Chelaifa H."/>
            <person name="Tack D."/>
            <person name="Lassalle G."/>
            <person name="Mestiri I."/>
            <person name="Schnel N."/>
            <person name="Le Paslier M.C."/>
            <person name="Fan G."/>
            <person name="Renault V."/>
            <person name="Bayer P.E."/>
            <person name="Golicz A.A."/>
            <person name="Manoli S."/>
            <person name="Lee T.H."/>
            <person name="Thi V.H."/>
            <person name="Chalabi S."/>
            <person name="Hu Q."/>
            <person name="Fan C."/>
            <person name="Tollenaere R."/>
            <person name="Lu Y."/>
            <person name="Battail C."/>
            <person name="Shen J."/>
            <person name="Sidebottom C.H."/>
            <person name="Wang X."/>
            <person name="Canaguier A."/>
            <person name="Chauveau A."/>
            <person name="Berard A."/>
            <person name="Deniot G."/>
            <person name="Guan M."/>
            <person name="Liu Z."/>
            <person name="Sun F."/>
            <person name="Lim Y.P."/>
            <person name="Lyons E."/>
            <person name="Town C.D."/>
            <person name="Bancroft I."/>
            <person name="Wang X."/>
            <person name="Meng J."/>
            <person name="Ma J."/>
            <person name="Pires J.C."/>
            <person name="King G.J."/>
            <person name="Brunel D."/>
            <person name="Delourme R."/>
            <person name="Renard M."/>
            <person name="Aury J.M."/>
            <person name="Adams K.L."/>
            <person name="Batley J."/>
            <person name="Snowdon R.J."/>
            <person name="Tost J."/>
            <person name="Edwards D."/>
            <person name="Zhou Y."/>
            <person name="Hua W."/>
            <person name="Sharpe A.G."/>
            <person name="Paterson A.H."/>
            <person name="Guan C."/>
            <person name="Wincker P."/>
        </authorList>
    </citation>
    <scope>NUCLEOTIDE SEQUENCE [LARGE SCALE GENOMIC DNA]</scope>
    <source>
        <strain evidence="2">cv. Darmor-bzh</strain>
    </source>
</reference>
<organism evidence="1 2">
    <name type="scientific">Brassica napus</name>
    <name type="common">Rape</name>
    <dbReference type="NCBI Taxonomy" id="3708"/>
    <lineage>
        <taxon>Eukaryota</taxon>
        <taxon>Viridiplantae</taxon>
        <taxon>Streptophyta</taxon>
        <taxon>Embryophyta</taxon>
        <taxon>Tracheophyta</taxon>
        <taxon>Spermatophyta</taxon>
        <taxon>Magnoliopsida</taxon>
        <taxon>eudicotyledons</taxon>
        <taxon>Gunneridae</taxon>
        <taxon>Pentapetalae</taxon>
        <taxon>rosids</taxon>
        <taxon>malvids</taxon>
        <taxon>Brassicales</taxon>
        <taxon>Brassicaceae</taxon>
        <taxon>Brassiceae</taxon>
        <taxon>Brassica</taxon>
    </lineage>
</organism>
<keyword evidence="2" id="KW-1185">Reference proteome</keyword>
<dbReference type="EMBL" id="LK034357">
    <property type="protein sequence ID" value="CDY63836.1"/>
    <property type="molecule type" value="Genomic_DNA"/>
</dbReference>